<comment type="caution">
    <text evidence="2">The sequence shown here is derived from an EMBL/GenBank/DDBJ whole genome shotgun (WGS) entry which is preliminary data.</text>
</comment>
<dbReference type="AlphaFoldDB" id="A0A3N0Y6F9"/>
<feature type="compositionally biased region" description="Basic and acidic residues" evidence="1">
    <location>
        <begin position="104"/>
        <end position="119"/>
    </location>
</feature>
<name>A0A3N0Y6F9_ANAGA</name>
<reference evidence="2 3" key="1">
    <citation type="submission" date="2018-10" db="EMBL/GenBank/DDBJ databases">
        <title>Genome assembly for a Yunnan-Guizhou Plateau 3E fish, Anabarilius grahami (Regan), and its evolutionary and genetic applications.</title>
        <authorList>
            <person name="Jiang W."/>
        </authorList>
    </citation>
    <scope>NUCLEOTIDE SEQUENCE [LARGE SCALE GENOMIC DNA]</scope>
    <source>
        <strain evidence="2">AG-KIZ</strain>
        <tissue evidence="2">Muscle</tissue>
    </source>
</reference>
<accession>A0A3N0Y6F9</accession>
<feature type="region of interest" description="Disordered" evidence="1">
    <location>
        <begin position="1"/>
        <end position="161"/>
    </location>
</feature>
<gene>
    <name evidence="2" type="ORF">DPX16_9363</name>
</gene>
<protein>
    <submittedName>
        <fullName evidence="2">Uncharacterized protein</fullName>
    </submittedName>
</protein>
<evidence type="ECO:0000256" key="1">
    <source>
        <dbReference type="SAM" id="MobiDB-lite"/>
    </source>
</evidence>
<dbReference type="PANTHER" id="PTHR31097">
    <property type="entry name" value="SI:DKEY-276J7.1"/>
    <property type="match status" value="1"/>
</dbReference>
<feature type="compositionally biased region" description="Polar residues" evidence="1">
    <location>
        <begin position="15"/>
        <end position="40"/>
    </location>
</feature>
<dbReference type="Pfam" id="PF17662">
    <property type="entry name" value="DUF5524"/>
    <property type="match status" value="1"/>
</dbReference>
<dbReference type="Proteomes" id="UP000281406">
    <property type="component" value="Unassembled WGS sequence"/>
</dbReference>
<dbReference type="EMBL" id="RJVU01051519">
    <property type="protein sequence ID" value="ROL41772.1"/>
    <property type="molecule type" value="Genomic_DNA"/>
</dbReference>
<organism evidence="2 3">
    <name type="scientific">Anabarilius grahami</name>
    <name type="common">Kanglang fish</name>
    <name type="synonym">Barilius grahami</name>
    <dbReference type="NCBI Taxonomy" id="495550"/>
    <lineage>
        <taxon>Eukaryota</taxon>
        <taxon>Metazoa</taxon>
        <taxon>Chordata</taxon>
        <taxon>Craniata</taxon>
        <taxon>Vertebrata</taxon>
        <taxon>Euteleostomi</taxon>
        <taxon>Actinopterygii</taxon>
        <taxon>Neopterygii</taxon>
        <taxon>Teleostei</taxon>
        <taxon>Ostariophysi</taxon>
        <taxon>Cypriniformes</taxon>
        <taxon>Xenocyprididae</taxon>
        <taxon>Xenocypridinae</taxon>
        <taxon>Xenocypridinae incertae sedis</taxon>
        <taxon>Anabarilius</taxon>
    </lineage>
</organism>
<evidence type="ECO:0000313" key="3">
    <source>
        <dbReference type="Proteomes" id="UP000281406"/>
    </source>
</evidence>
<keyword evidence="3" id="KW-1185">Reference proteome</keyword>
<feature type="compositionally biased region" description="Basic and acidic residues" evidence="1">
    <location>
        <begin position="138"/>
        <end position="161"/>
    </location>
</feature>
<dbReference type="PANTHER" id="PTHR31097:SF3">
    <property type="entry name" value="SI:DKEY-276J7.1"/>
    <property type="match status" value="1"/>
</dbReference>
<proteinExistence type="predicted"/>
<dbReference type="InterPro" id="IPR040247">
    <property type="entry name" value="DUF5524"/>
</dbReference>
<sequence length="297" mass="32562">MAAEPNYRRTKPGVRSTQQSASNGAAGPTSQIPGLSQTADITPEERTKGRRVGIQASDSDYVKLAKQGGQRGLLWHDDPVEAKPNAYKPSNWFSGSPDDEEEESRSKETTPDGISKSESKGALQQLEPPFGTDNCSAWDRDSDKDKNASHATSEMEKLSLSQKDIDEANKFKKTSHDKKKAAPVSMSKLLSFGYAQDENKSPNDDDASMLAGVALFSAKGGFGQTPSLKKKACETVTMRAYQDQLNAGFSKVREVCGAIVAQRSWINNLLDARRSVIIRISTLHFTPLNMTWNKMEK</sequence>
<dbReference type="OrthoDB" id="10012494at2759"/>
<evidence type="ECO:0000313" key="2">
    <source>
        <dbReference type="EMBL" id="ROL41772.1"/>
    </source>
</evidence>